<evidence type="ECO:0000313" key="3">
    <source>
        <dbReference type="Proteomes" id="UP001472677"/>
    </source>
</evidence>
<evidence type="ECO:0000256" key="1">
    <source>
        <dbReference type="SAM" id="MobiDB-lite"/>
    </source>
</evidence>
<accession>A0ABR2EQ18</accession>
<protein>
    <submittedName>
        <fullName evidence="2">Uncharacterized protein</fullName>
    </submittedName>
</protein>
<comment type="caution">
    <text evidence="2">The sequence shown here is derived from an EMBL/GenBank/DDBJ whole genome shotgun (WGS) entry which is preliminary data.</text>
</comment>
<gene>
    <name evidence="2" type="ORF">V6N12_036235</name>
</gene>
<dbReference type="EMBL" id="JBBPBM010000011">
    <property type="protein sequence ID" value="KAK8564104.1"/>
    <property type="molecule type" value="Genomic_DNA"/>
</dbReference>
<feature type="region of interest" description="Disordered" evidence="1">
    <location>
        <begin position="37"/>
        <end position="67"/>
    </location>
</feature>
<organism evidence="2 3">
    <name type="scientific">Hibiscus sabdariffa</name>
    <name type="common">roselle</name>
    <dbReference type="NCBI Taxonomy" id="183260"/>
    <lineage>
        <taxon>Eukaryota</taxon>
        <taxon>Viridiplantae</taxon>
        <taxon>Streptophyta</taxon>
        <taxon>Embryophyta</taxon>
        <taxon>Tracheophyta</taxon>
        <taxon>Spermatophyta</taxon>
        <taxon>Magnoliopsida</taxon>
        <taxon>eudicotyledons</taxon>
        <taxon>Gunneridae</taxon>
        <taxon>Pentapetalae</taxon>
        <taxon>rosids</taxon>
        <taxon>malvids</taxon>
        <taxon>Malvales</taxon>
        <taxon>Malvaceae</taxon>
        <taxon>Malvoideae</taxon>
        <taxon>Hibiscus</taxon>
    </lineage>
</organism>
<keyword evidence="3" id="KW-1185">Reference proteome</keyword>
<sequence>MLIVQQITSLLLCNMKTKLMIAADENPEEIDEVAKQLEHAPGQNNMDRELKELKKRLEPEEKEGNEE</sequence>
<proteinExistence type="predicted"/>
<dbReference type="Proteomes" id="UP001472677">
    <property type="component" value="Unassembled WGS sequence"/>
</dbReference>
<evidence type="ECO:0000313" key="2">
    <source>
        <dbReference type="EMBL" id="KAK8564104.1"/>
    </source>
</evidence>
<name>A0ABR2EQ18_9ROSI</name>
<reference evidence="2 3" key="1">
    <citation type="journal article" date="2024" name="G3 (Bethesda)">
        <title>Genome assembly of Hibiscus sabdariffa L. provides insights into metabolisms of medicinal natural products.</title>
        <authorList>
            <person name="Kim T."/>
        </authorList>
    </citation>
    <scope>NUCLEOTIDE SEQUENCE [LARGE SCALE GENOMIC DNA]</scope>
    <source>
        <strain evidence="2">TK-2024</strain>
        <tissue evidence="2">Old leaves</tissue>
    </source>
</reference>
<feature type="compositionally biased region" description="Basic and acidic residues" evidence="1">
    <location>
        <begin position="46"/>
        <end position="59"/>
    </location>
</feature>